<name>A0A5J4K475_9CHLR</name>
<dbReference type="Proteomes" id="UP000334820">
    <property type="component" value="Unassembled WGS sequence"/>
</dbReference>
<proteinExistence type="predicted"/>
<keyword evidence="2" id="KW-1185">Reference proteome</keyword>
<protein>
    <submittedName>
        <fullName evidence="1">Uncharacterized protein</fullName>
    </submittedName>
</protein>
<accession>A0A5J4K475</accession>
<sequence length="107" mass="11706">MTSALQRVSPAAGSFCSFVRRAAIAALSTPLTVADVLTWTSKIDLIDQENQFWGKYMARGGLLSRGEGRGDQKGALFHRRLEPEQAEKRAANSELVTCYQESAEQAS</sequence>
<dbReference type="AlphaFoldDB" id="A0A5J4K475"/>
<organism evidence="1 2">
    <name type="scientific">Thermogemmatispora aurantia</name>
    <dbReference type="NCBI Taxonomy" id="2045279"/>
    <lineage>
        <taxon>Bacteria</taxon>
        <taxon>Bacillati</taxon>
        <taxon>Chloroflexota</taxon>
        <taxon>Ktedonobacteria</taxon>
        <taxon>Thermogemmatisporales</taxon>
        <taxon>Thermogemmatisporaceae</taxon>
        <taxon>Thermogemmatispora</taxon>
    </lineage>
</organism>
<evidence type="ECO:0000313" key="1">
    <source>
        <dbReference type="EMBL" id="GER83464.1"/>
    </source>
</evidence>
<comment type="caution">
    <text evidence="1">The sequence shown here is derived from an EMBL/GenBank/DDBJ whole genome shotgun (WGS) entry which is preliminary data.</text>
</comment>
<gene>
    <name evidence="1" type="ORF">KTAU_21010</name>
</gene>
<dbReference type="EMBL" id="BKZV01000003">
    <property type="protein sequence ID" value="GER83464.1"/>
    <property type="molecule type" value="Genomic_DNA"/>
</dbReference>
<evidence type="ECO:0000313" key="2">
    <source>
        <dbReference type="Proteomes" id="UP000334820"/>
    </source>
</evidence>
<reference evidence="1 2" key="1">
    <citation type="journal article" date="2019" name="Int. J. Syst. Evol. Microbiol.">
        <title>Thermogemmatispora aurantia sp. nov. and Thermogemmatispora argillosa sp. nov., within the class Ktedonobacteria, and emended description of the genus Thermogemmatispora.</title>
        <authorList>
            <person name="Zheng Y."/>
            <person name="Wang C.M."/>
            <person name="Sakai Y."/>
            <person name="Abe K."/>
            <person name="Yokota A."/>
            <person name="Yabe S."/>
        </authorList>
    </citation>
    <scope>NUCLEOTIDE SEQUENCE [LARGE SCALE GENOMIC DNA]</scope>
    <source>
        <strain evidence="1 2">A1-2</strain>
    </source>
</reference>